<sequence>MGGHDRPAVPVEEAEHDYEALPPNFSLGANMLAGAFAGIAEHSVMYPVDMLKVRELARVCDDAKDLC</sequence>
<reference evidence="1" key="1">
    <citation type="submission" date="2022-11" db="EMBL/GenBank/DDBJ databases">
        <title>Genome Sequence of Boeremia exigua.</title>
        <authorList>
            <person name="Buettner E."/>
        </authorList>
    </citation>
    <scope>NUCLEOTIDE SEQUENCE</scope>
    <source>
        <strain evidence="1">CU02</strain>
    </source>
</reference>
<protein>
    <submittedName>
        <fullName evidence="1">Uncharacterized protein</fullName>
    </submittedName>
</protein>
<dbReference type="Proteomes" id="UP001153331">
    <property type="component" value="Unassembled WGS sequence"/>
</dbReference>
<gene>
    <name evidence="1" type="ORF">OPT61_g9065</name>
</gene>
<keyword evidence="2" id="KW-1185">Reference proteome</keyword>
<dbReference type="EMBL" id="JAPHNI010000994">
    <property type="protein sequence ID" value="KAJ8107149.1"/>
    <property type="molecule type" value="Genomic_DNA"/>
</dbReference>
<accession>A0ACC2HVN2</accession>
<evidence type="ECO:0000313" key="2">
    <source>
        <dbReference type="Proteomes" id="UP001153331"/>
    </source>
</evidence>
<evidence type="ECO:0000313" key="1">
    <source>
        <dbReference type="EMBL" id="KAJ8107149.1"/>
    </source>
</evidence>
<comment type="caution">
    <text evidence="1">The sequence shown here is derived from an EMBL/GenBank/DDBJ whole genome shotgun (WGS) entry which is preliminary data.</text>
</comment>
<name>A0ACC2HVN2_9PLEO</name>
<proteinExistence type="predicted"/>
<organism evidence="1 2">
    <name type="scientific">Boeremia exigua</name>
    <dbReference type="NCBI Taxonomy" id="749465"/>
    <lineage>
        <taxon>Eukaryota</taxon>
        <taxon>Fungi</taxon>
        <taxon>Dikarya</taxon>
        <taxon>Ascomycota</taxon>
        <taxon>Pezizomycotina</taxon>
        <taxon>Dothideomycetes</taxon>
        <taxon>Pleosporomycetidae</taxon>
        <taxon>Pleosporales</taxon>
        <taxon>Pleosporineae</taxon>
        <taxon>Didymellaceae</taxon>
        <taxon>Boeremia</taxon>
    </lineage>
</organism>